<accession>A0A382G4G8</accession>
<feature type="compositionally biased region" description="Basic and acidic residues" evidence="1">
    <location>
        <begin position="19"/>
        <end position="36"/>
    </location>
</feature>
<dbReference type="Gene3D" id="3.10.50.40">
    <property type="match status" value="1"/>
</dbReference>
<dbReference type="GO" id="GO:0003755">
    <property type="term" value="F:peptidyl-prolyl cis-trans isomerase activity"/>
    <property type="evidence" value="ECO:0007669"/>
    <property type="project" value="InterPro"/>
</dbReference>
<evidence type="ECO:0000313" key="3">
    <source>
        <dbReference type="EMBL" id="SVB70176.1"/>
    </source>
</evidence>
<dbReference type="EMBL" id="UINC01053543">
    <property type="protein sequence ID" value="SVB70176.1"/>
    <property type="molecule type" value="Genomic_DNA"/>
</dbReference>
<proteinExistence type="predicted"/>
<dbReference type="InterPro" id="IPR046357">
    <property type="entry name" value="PPIase_dom_sf"/>
</dbReference>
<dbReference type="InterPro" id="IPR000297">
    <property type="entry name" value="PPIase_PpiC"/>
</dbReference>
<feature type="region of interest" description="Disordered" evidence="1">
    <location>
        <begin position="1"/>
        <end position="43"/>
    </location>
</feature>
<reference evidence="3" key="1">
    <citation type="submission" date="2018-05" db="EMBL/GenBank/DDBJ databases">
        <authorList>
            <person name="Lanie J.A."/>
            <person name="Ng W.-L."/>
            <person name="Kazmierczak K.M."/>
            <person name="Andrzejewski T.M."/>
            <person name="Davidsen T.M."/>
            <person name="Wayne K.J."/>
            <person name="Tettelin H."/>
            <person name="Glass J.I."/>
            <person name="Rusch D."/>
            <person name="Podicherti R."/>
            <person name="Tsui H.-C.T."/>
            <person name="Winkler M.E."/>
        </authorList>
    </citation>
    <scope>NUCLEOTIDE SEQUENCE</scope>
</reference>
<organism evidence="3">
    <name type="scientific">marine metagenome</name>
    <dbReference type="NCBI Taxonomy" id="408172"/>
    <lineage>
        <taxon>unclassified sequences</taxon>
        <taxon>metagenomes</taxon>
        <taxon>ecological metagenomes</taxon>
    </lineage>
</organism>
<feature type="domain" description="PpiC" evidence="2">
    <location>
        <begin position="60"/>
        <end position="178"/>
    </location>
</feature>
<protein>
    <recommendedName>
        <fullName evidence="2">PpiC domain-containing protein</fullName>
    </recommendedName>
</protein>
<gene>
    <name evidence="3" type="ORF">METZ01_LOCUS223030</name>
</gene>
<dbReference type="Pfam" id="PF00639">
    <property type="entry name" value="Rotamase"/>
    <property type="match status" value="1"/>
</dbReference>
<feature type="region of interest" description="Disordered" evidence="1">
    <location>
        <begin position="185"/>
        <end position="205"/>
    </location>
</feature>
<evidence type="ECO:0000256" key="1">
    <source>
        <dbReference type="SAM" id="MobiDB-lite"/>
    </source>
</evidence>
<dbReference type="PROSITE" id="PS50198">
    <property type="entry name" value="PPIC_PPIASE_2"/>
    <property type="match status" value="1"/>
</dbReference>
<evidence type="ECO:0000259" key="2">
    <source>
        <dbReference type="PROSITE" id="PS50198"/>
    </source>
</evidence>
<dbReference type="AlphaFoldDB" id="A0A382G4G8"/>
<feature type="compositionally biased region" description="Acidic residues" evidence="1">
    <location>
        <begin position="1"/>
        <end position="11"/>
    </location>
</feature>
<feature type="compositionally biased region" description="Basic and acidic residues" evidence="1">
    <location>
        <begin position="185"/>
        <end position="196"/>
    </location>
</feature>
<dbReference type="SUPFAM" id="SSF54534">
    <property type="entry name" value="FKBP-like"/>
    <property type="match status" value="1"/>
</dbReference>
<sequence>MFEMSDSEQPQEPDQALYQRDKTAKDPKPSESDVQVKTKPKPKVRKAFVPKKLVKKTDKPQEYRVRHIRVSTLESVNIFHQAIVDFQKELACEPVDDPDKPFHDQGKVENYFIRIAKKYSTCSTRALGGDLGWVYKGMNDQEGMVNSKLIDVITKSEKHVLPPPVKTKLGYHIILLCENRDRIEKEKTKMPVKPKDAPAGTNIPT</sequence>
<name>A0A382G4G8_9ZZZZ</name>